<gene>
    <name evidence="22" type="primary">20345707</name>
    <name evidence="21" type="ORF">GGTG_05249</name>
</gene>
<sequence length="911" mass="102253">MASNAFSRLLPQGRGRSFYEELRGRDSAADIEGGAGIDIDQENLNRPFQDYDLDEAERLAAEGSRISMSPSDAGPSTQHGFHDRSTTAASRWMAGVPEDDVDNDVPESLLVEAPQGPAQKQPPASNREQARQPAVPGPSSRKTRGQWEATQNQQRLHVDDGHPRGSGPGRPGQPAPPITADRVAGSPRERAMWRWVNVSNLDKFTTNVYHYYQASGFWCIILDVVLELVNATFVVVFLTFLTQCVDYRKIPQSKELSEVTIPQCTQKMGTVWNLGLWLFAVWIVFRGISLILSLGQLRLLREFYTHLLNIPEDDMQSVSWQDVVARMMALRDSHPKTATNLTGVQRAWVGSQSKERLDAHDICNRIMRRENFLIALLNKDVLDLTIPLPFLRKRQHMSQCIKFAIEFSILDFVFDANGQVNEEFLRAGRRGQLSQKLRTRFAFAGFMVLVSAPFIALYLIVVYFLMYFHEFRSDPSAIGARAYTSLALWKFREFNELEHLFNARLKMSQPFAKVYIDQFPKRKTEQVARTISFIAGSIVAVLAVATLFDSEMFLSFEITPDRTAVFYIGVLGAVWAAARGNVSDENEVYDPEYAMKSVIGYTHYEPDHWQDRLHSTDVKTEFAELYKPKPLIFLEEIISILLTPLVLLISLPKTSDQIIDFFREFTIHVDGLGYVCSFAVFDFKKGVENQKQPAADMRDGYYSTKHGKMAASFYGFLDNYVINPKTGLPGSHQHGSRHQFQPHPSFPGLYSPTLAADMQQSRIAGRERGRGSGGRAQASGVQAAARAPHFRSAMPQPSPMASVLLDPHNQPAASAFGNMSLTRPRHQQRGGYPGDRNIIQEAAAEDGREDSQVGKPGDVDVYESGGDLDESTWQTSPTKALSRENSTAKGQEPDVGVLGLMYEFQQARMRR</sequence>
<feature type="compositionally biased region" description="Low complexity" evidence="20">
    <location>
        <begin position="113"/>
        <end position="124"/>
    </location>
</feature>
<keyword evidence="12 19" id="KW-0445">Lipid transport</keyword>
<evidence type="ECO:0000313" key="22">
    <source>
        <dbReference type="EnsemblFungi" id="EJT75312"/>
    </source>
</evidence>
<evidence type="ECO:0000256" key="10">
    <source>
        <dbReference type="ARBA" id="ARBA00023006"/>
    </source>
</evidence>
<evidence type="ECO:0000313" key="23">
    <source>
        <dbReference type="Proteomes" id="UP000006039"/>
    </source>
</evidence>
<keyword evidence="10 19" id="KW-0072">Autophagy</keyword>
<evidence type="ECO:0000256" key="18">
    <source>
        <dbReference type="ARBA" id="ARBA00024631"/>
    </source>
</evidence>
<comment type="catalytic activity">
    <reaction evidence="17">
        <text>a 1,2-diacyl-sn-glycero-3-phospho-(1D-myo-inositol-3-phosphate)(in) = a 1,2-diacyl-sn-glycero-3-phospho-(1D-myo-inositol-3-phosphate)(out)</text>
        <dbReference type="Rhea" id="RHEA:67920"/>
        <dbReference type="ChEBI" id="CHEBI:58088"/>
    </reaction>
</comment>
<evidence type="ECO:0000256" key="5">
    <source>
        <dbReference type="ARBA" id="ARBA00006185"/>
    </source>
</evidence>
<keyword evidence="13 19" id="KW-0472">Membrane</keyword>
<dbReference type="PANTHER" id="PTHR13038">
    <property type="entry name" value="APG9 AUTOPHAGY 9"/>
    <property type="match status" value="1"/>
</dbReference>
<evidence type="ECO:0000256" key="16">
    <source>
        <dbReference type="ARBA" id="ARBA00024615"/>
    </source>
</evidence>
<evidence type="ECO:0000256" key="13">
    <source>
        <dbReference type="ARBA" id="ARBA00023136"/>
    </source>
</evidence>
<evidence type="ECO:0000256" key="9">
    <source>
        <dbReference type="ARBA" id="ARBA00022989"/>
    </source>
</evidence>
<feature type="region of interest" description="Disordered" evidence="20">
    <location>
        <begin position="31"/>
        <end position="184"/>
    </location>
</feature>
<comment type="catalytic activity">
    <reaction evidence="16">
        <text>a 1,2-diacyl-sn-glycero-3-phosphoethanolamine(in) = a 1,2-diacyl-sn-glycero-3-phosphoethanolamine(out)</text>
        <dbReference type="Rhea" id="RHEA:38895"/>
        <dbReference type="ChEBI" id="CHEBI:64612"/>
    </reaction>
</comment>
<dbReference type="Proteomes" id="UP000006039">
    <property type="component" value="Unassembled WGS sequence"/>
</dbReference>
<feature type="transmembrane region" description="Helical" evidence="19">
    <location>
        <begin position="217"/>
        <end position="241"/>
    </location>
</feature>
<dbReference type="HOGENOM" id="CLU_006200_1_1_1"/>
<dbReference type="Pfam" id="PF04109">
    <property type="entry name" value="ATG9"/>
    <property type="match status" value="1"/>
</dbReference>
<name>J3NVD6_GAET3</name>
<feature type="compositionally biased region" description="Polar residues" evidence="20">
    <location>
        <begin position="871"/>
        <end position="889"/>
    </location>
</feature>
<proteinExistence type="inferred from homology"/>
<dbReference type="eggNOG" id="KOG2173">
    <property type="taxonomic scope" value="Eukaryota"/>
</dbReference>
<evidence type="ECO:0000256" key="6">
    <source>
        <dbReference type="ARBA" id="ARBA00018074"/>
    </source>
</evidence>
<evidence type="ECO:0000256" key="1">
    <source>
        <dbReference type="ARBA" id="ARBA00004439"/>
    </source>
</evidence>
<comment type="subcellular location">
    <subcellularLocation>
        <location evidence="1">Cytoplasmic vesicle membrane</location>
        <topology evidence="1">Multi-pass membrane protein</topology>
    </subcellularLocation>
    <subcellularLocation>
        <location evidence="2">Endoplasmic reticulum membrane</location>
        <topology evidence="2">Multi-pass membrane protein</topology>
    </subcellularLocation>
    <subcellularLocation>
        <location evidence="4">Golgi apparatus membrane</location>
        <topology evidence="4">Multi-pass membrane protein</topology>
    </subcellularLocation>
    <subcellularLocation>
        <location evidence="3 19">Preautophagosomal structure membrane</location>
        <topology evidence="3 19">Multi-pass membrane protein</topology>
    </subcellularLocation>
</comment>
<reference evidence="21" key="3">
    <citation type="submission" date="2010-09" db="EMBL/GenBank/DDBJ databases">
        <title>Annotation of Gaeumannomyces graminis var. tritici R3-111a-1.</title>
        <authorList>
            <consortium name="The Broad Institute Genome Sequencing Platform"/>
            <person name="Ma L.-J."/>
            <person name="Dead R."/>
            <person name="Young S.K."/>
            <person name="Zeng Q."/>
            <person name="Gargeya S."/>
            <person name="Fitzgerald M."/>
            <person name="Haas B."/>
            <person name="Abouelleil A."/>
            <person name="Alvarado L."/>
            <person name="Arachchi H.M."/>
            <person name="Berlin A."/>
            <person name="Brown A."/>
            <person name="Chapman S.B."/>
            <person name="Chen Z."/>
            <person name="Dunbar C."/>
            <person name="Freedman E."/>
            <person name="Gearin G."/>
            <person name="Gellesch M."/>
            <person name="Goldberg J."/>
            <person name="Griggs A."/>
            <person name="Gujja S."/>
            <person name="Heiman D."/>
            <person name="Howarth C."/>
            <person name="Larson L."/>
            <person name="Lui A."/>
            <person name="MacDonald P.J.P."/>
            <person name="Mehta T."/>
            <person name="Montmayeur A."/>
            <person name="Murphy C."/>
            <person name="Neiman D."/>
            <person name="Pearson M."/>
            <person name="Priest M."/>
            <person name="Roberts A."/>
            <person name="Saif S."/>
            <person name="Shea T."/>
            <person name="Shenoy N."/>
            <person name="Sisk P."/>
            <person name="Stolte C."/>
            <person name="Sykes S."/>
            <person name="Yandava C."/>
            <person name="Wortman J."/>
            <person name="Nusbaum C."/>
            <person name="Birren B."/>
        </authorList>
    </citation>
    <scope>NUCLEOTIDE SEQUENCE</scope>
    <source>
        <strain evidence="21">R3-111a-1</strain>
    </source>
</reference>
<evidence type="ECO:0000256" key="7">
    <source>
        <dbReference type="ARBA" id="ARBA00022448"/>
    </source>
</evidence>
<keyword evidence="23" id="KW-1185">Reference proteome</keyword>
<keyword evidence="7 19" id="KW-0813">Transport</keyword>
<feature type="transmembrane region" description="Helical" evidence="19">
    <location>
        <begin position="527"/>
        <end position="548"/>
    </location>
</feature>
<evidence type="ECO:0000256" key="8">
    <source>
        <dbReference type="ARBA" id="ARBA00022692"/>
    </source>
</evidence>
<keyword evidence="8 19" id="KW-0812">Transmembrane</keyword>
<reference evidence="21" key="2">
    <citation type="submission" date="2010-07" db="EMBL/GenBank/DDBJ databases">
        <authorList>
            <consortium name="The Broad Institute Genome Sequencing Platform"/>
            <consortium name="Broad Institute Genome Sequencing Center for Infectious Disease"/>
            <person name="Ma L.-J."/>
            <person name="Dead R."/>
            <person name="Young S."/>
            <person name="Zeng Q."/>
            <person name="Koehrsen M."/>
            <person name="Alvarado L."/>
            <person name="Berlin A."/>
            <person name="Chapman S.B."/>
            <person name="Chen Z."/>
            <person name="Freedman E."/>
            <person name="Gellesch M."/>
            <person name="Goldberg J."/>
            <person name="Griggs A."/>
            <person name="Gujja S."/>
            <person name="Heilman E.R."/>
            <person name="Heiman D."/>
            <person name="Hepburn T."/>
            <person name="Howarth C."/>
            <person name="Jen D."/>
            <person name="Larson L."/>
            <person name="Mehta T."/>
            <person name="Neiman D."/>
            <person name="Pearson M."/>
            <person name="Roberts A."/>
            <person name="Saif S."/>
            <person name="Shea T."/>
            <person name="Shenoy N."/>
            <person name="Sisk P."/>
            <person name="Stolte C."/>
            <person name="Sykes S."/>
            <person name="Walk T."/>
            <person name="White J."/>
            <person name="Yandava C."/>
            <person name="Haas B."/>
            <person name="Nusbaum C."/>
            <person name="Birren B."/>
        </authorList>
    </citation>
    <scope>NUCLEOTIDE SEQUENCE</scope>
    <source>
        <strain evidence="21">R3-111a-1</strain>
    </source>
</reference>
<evidence type="ECO:0000256" key="4">
    <source>
        <dbReference type="ARBA" id="ARBA00004653"/>
    </source>
</evidence>
<organism evidence="21">
    <name type="scientific">Gaeumannomyces tritici (strain R3-111a-1)</name>
    <name type="common">Wheat and barley take-all root rot fungus</name>
    <name type="synonym">Gaeumannomyces graminis var. tritici</name>
    <dbReference type="NCBI Taxonomy" id="644352"/>
    <lineage>
        <taxon>Eukaryota</taxon>
        <taxon>Fungi</taxon>
        <taxon>Dikarya</taxon>
        <taxon>Ascomycota</taxon>
        <taxon>Pezizomycotina</taxon>
        <taxon>Sordariomycetes</taxon>
        <taxon>Sordariomycetidae</taxon>
        <taxon>Magnaporthales</taxon>
        <taxon>Magnaporthaceae</taxon>
        <taxon>Gaeumannomyces</taxon>
    </lineage>
</organism>
<dbReference type="GO" id="GO:0034727">
    <property type="term" value="P:piecemeal microautophagy of the nucleus"/>
    <property type="evidence" value="ECO:0007669"/>
    <property type="project" value="TreeGrafter"/>
</dbReference>
<dbReference type="PANTHER" id="PTHR13038:SF10">
    <property type="entry name" value="AUTOPHAGY-RELATED PROTEIN 9"/>
    <property type="match status" value="1"/>
</dbReference>
<keyword evidence="11" id="KW-0333">Golgi apparatus</keyword>
<feature type="region of interest" description="Disordered" evidence="20">
    <location>
        <begin position="844"/>
        <end position="894"/>
    </location>
</feature>
<dbReference type="RefSeq" id="XP_009221312.1">
    <property type="nucleotide sequence ID" value="XM_009223048.1"/>
</dbReference>
<dbReference type="GO" id="GO:0005789">
    <property type="term" value="C:endoplasmic reticulum membrane"/>
    <property type="evidence" value="ECO:0007669"/>
    <property type="project" value="UniProtKB-SubCell"/>
</dbReference>
<evidence type="ECO:0000256" key="17">
    <source>
        <dbReference type="ARBA" id="ARBA00024621"/>
    </source>
</evidence>
<dbReference type="GO" id="GO:0000139">
    <property type="term" value="C:Golgi membrane"/>
    <property type="evidence" value="ECO:0007669"/>
    <property type="project" value="UniProtKB-SubCell"/>
</dbReference>
<evidence type="ECO:0000256" key="11">
    <source>
        <dbReference type="ARBA" id="ARBA00023034"/>
    </source>
</evidence>
<comment type="catalytic activity">
    <reaction evidence="15">
        <text>a 1,2-diacyl-sn-glycero-3-phospho-L-serine(in) = a 1,2-diacyl-sn-glycero-3-phospho-L-serine(out)</text>
        <dbReference type="Rhea" id="RHEA:38663"/>
        <dbReference type="ChEBI" id="CHEBI:57262"/>
    </reaction>
</comment>
<dbReference type="EnsemblFungi" id="EJT75312">
    <property type="protein sequence ID" value="EJT75312"/>
    <property type="gene ID" value="GGTG_05249"/>
</dbReference>
<evidence type="ECO:0000256" key="15">
    <source>
        <dbReference type="ARBA" id="ARBA00024479"/>
    </source>
</evidence>
<reference evidence="22" key="5">
    <citation type="submission" date="2018-04" db="UniProtKB">
        <authorList>
            <consortium name="EnsemblFungi"/>
        </authorList>
    </citation>
    <scope>IDENTIFICATION</scope>
    <source>
        <strain evidence="22">R3-111a-1</strain>
    </source>
</reference>
<feature type="transmembrane region" description="Helical" evidence="19">
    <location>
        <begin position="441"/>
        <end position="466"/>
    </location>
</feature>
<dbReference type="GO" id="GO:0061709">
    <property type="term" value="P:reticulophagy"/>
    <property type="evidence" value="ECO:0007669"/>
    <property type="project" value="TreeGrafter"/>
</dbReference>
<evidence type="ECO:0000256" key="2">
    <source>
        <dbReference type="ARBA" id="ARBA00004477"/>
    </source>
</evidence>
<evidence type="ECO:0000256" key="3">
    <source>
        <dbReference type="ARBA" id="ARBA00004511"/>
    </source>
</evidence>
<evidence type="ECO:0000256" key="19">
    <source>
        <dbReference type="RuleBase" id="RU364027"/>
    </source>
</evidence>
<reference evidence="23" key="1">
    <citation type="submission" date="2010-07" db="EMBL/GenBank/DDBJ databases">
        <title>The genome sequence of Gaeumannomyces graminis var. tritici strain R3-111a-1.</title>
        <authorList>
            <consortium name="The Broad Institute Genome Sequencing Platform"/>
            <person name="Ma L.-J."/>
            <person name="Dead R."/>
            <person name="Young S."/>
            <person name="Zeng Q."/>
            <person name="Koehrsen M."/>
            <person name="Alvarado L."/>
            <person name="Berlin A."/>
            <person name="Chapman S.B."/>
            <person name="Chen Z."/>
            <person name="Freedman E."/>
            <person name="Gellesch M."/>
            <person name="Goldberg J."/>
            <person name="Griggs A."/>
            <person name="Gujja S."/>
            <person name="Heilman E.R."/>
            <person name="Heiman D."/>
            <person name="Hepburn T."/>
            <person name="Howarth C."/>
            <person name="Jen D."/>
            <person name="Larson L."/>
            <person name="Mehta T."/>
            <person name="Neiman D."/>
            <person name="Pearson M."/>
            <person name="Roberts A."/>
            <person name="Saif S."/>
            <person name="Shea T."/>
            <person name="Shenoy N."/>
            <person name="Sisk P."/>
            <person name="Stolte C."/>
            <person name="Sykes S."/>
            <person name="Walk T."/>
            <person name="White J."/>
            <person name="Yandava C."/>
            <person name="Haas B."/>
            <person name="Nusbaum C."/>
            <person name="Birren B."/>
        </authorList>
    </citation>
    <scope>NUCLEOTIDE SEQUENCE [LARGE SCALE GENOMIC DNA]</scope>
    <source>
        <strain evidence="23">R3-111a-1</strain>
    </source>
</reference>
<dbReference type="GeneID" id="20345707"/>
<dbReference type="GO" id="GO:0034497">
    <property type="term" value="P:protein localization to phagophore assembly site"/>
    <property type="evidence" value="ECO:0007669"/>
    <property type="project" value="TreeGrafter"/>
</dbReference>
<dbReference type="GO" id="GO:0030659">
    <property type="term" value="C:cytoplasmic vesicle membrane"/>
    <property type="evidence" value="ECO:0007669"/>
    <property type="project" value="UniProtKB-SubCell"/>
</dbReference>
<dbReference type="InterPro" id="IPR007241">
    <property type="entry name" value="Autophagy-rel_prot_9"/>
</dbReference>
<keyword evidence="14" id="KW-0968">Cytoplasmic vesicle</keyword>
<dbReference type="OrthoDB" id="2020634at2759"/>
<evidence type="ECO:0000256" key="12">
    <source>
        <dbReference type="ARBA" id="ARBA00023055"/>
    </source>
</evidence>
<evidence type="ECO:0000256" key="20">
    <source>
        <dbReference type="SAM" id="MobiDB-lite"/>
    </source>
</evidence>
<dbReference type="STRING" id="644352.J3NVD6"/>
<accession>J3NVD6</accession>
<dbReference type="GO" id="GO:0034045">
    <property type="term" value="C:phagophore assembly site membrane"/>
    <property type="evidence" value="ECO:0007669"/>
    <property type="project" value="UniProtKB-SubCell"/>
</dbReference>
<comment type="function">
    <text evidence="19">Phospholipid scramblase involved in autophagy. Cycles between the preautophagosomal structure/phagophore assembly site (PAS) and the cytoplasmic vesicle pool and supplies membrane for the growing autophagosome. Lipid scramblase activity plays a key role in preautophagosomal structure/phagophore assembly by distributing the phospholipids that arrive through ATG2 from the cytoplasmic to the luminal leaflet of the bilayer, thereby driving autophagosomal membrane expansion.</text>
</comment>
<comment type="caution">
    <text evidence="19">Lacks conserved residue(s) required for the propagation of feature annotation.</text>
</comment>
<dbReference type="GO" id="GO:0006869">
    <property type="term" value="P:lipid transport"/>
    <property type="evidence" value="ECO:0007669"/>
    <property type="project" value="UniProtKB-KW"/>
</dbReference>
<dbReference type="EMBL" id="GL385397">
    <property type="protein sequence ID" value="EJT75312.1"/>
    <property type="molecule type" value="Genomic_DNA"/>
</dbReference>
<comment type="catalytic activity">
    <reaction evidence="18">
        <text>a 1,2-diacyl-sn-glycero-3-phosphocholine(in) = a 1,2-diacyl-sn-glycero-3-phosphocholine(out)</text>
        <dbReference type="Rhea" id="RHEA:38571"/>
        <dbReference type="ChEBI" id="CHEBI:57643"/>
    </reaction>
</comment>
<keyword evidence="9 19" id="KW-1133">Transmembrane helix</keyword>
<evidence type="ECO:0000313" key="21">
    <source>
        <dbReference type="EMBL" id="EJT75312.1"/>
    </source>
</evidence>
<comment type="similarity">
    <text evidence="5 19">Belongs to the ATG9 family.</text>
</comment>
<dbReference type="AlphaFoldDB" id="J3NVD6"/>
<feature type="transmembrane region" description="Helical" evidence="19">
    <location>
        <begin position="276"/>
        <end position="295"/>
    </location>
</feature>
<protein>
    <recommendedName>
        <fullName evidence="6 19">Autophagy-related protein 9</fullName>
    </recommendedName>
</protein>
<dbReference type="GO" id="GO:0005776">
    <property type="term" value="C:autophagosome"/>
    <property type="evidence" value="ECO:0007669"/>
    <property type="project" value="TreeGrafter"/>
</dbReference>
<feature type="compositionally biased region" description="Polar residues" evidence="20">
    <location>
        <begin position="66"/>
        <end position="79"/>
    </location>
</feature>
<evidence type="ECO:0000256" key="14">
    <source>
        <dbReference type="ARBA" id="ARBA00023329"/>
    </source>
</evidence>
<reference evidence="22" key="4">
    <citation type="journal article" date="2015" name="G3 (Bethesda)">
        <title>Genome sequences of three phytopathogenic species of the Magnaporthaceae family of fungi.</title>
        <authorList>
            <person name="Okagaki L.H."/>
            <person name="Nunes C.C."/>
            <person name="Sailsbery J."/>
            <person name="Clay B."/>
            <person name="Brown D."/>
            <person name="John T."/>
            <person name="Oh Y."/>
            <person name="Young N."/>
            <person name="Fitzgerald M."/>
            <person name="Haas B.J."/>
            <person name="Zeng Q."/>
            <person name="Young S."/>
            <person name="Adiconis X."/>
            <person name="Fan L."/>
            <person name="Levin J.Z."/>
            <person name="Mitchell T.K."/>
            <person name="Okubara P.A."/>
            <person name="Farman M.L."/>
            <person name="Kohn L.M."/>
            <person name="Birren B."/>
            <person name="Ma L.-J."/>
            <person name="Dean R.A."/>
        </authorList>
    </citation>
    <scope>NUCLEOTIDE SEQUENCE</scope>
    <source>
        <strain evidence="22">R3-111a-1</strain>
    </source>
</reference>
<dbReference type="GO" id="GO:0000422">
    <property type="term" value="P:autophagy of mitochondrion"/>
    <property type="evidence" value="ECO:0007669"/>
    <property type="project" value="TreeGrafter"/>
</dbReference>
<dbReference type="VEuPathDB" id="FungiDB:GGTG_05249"/>